<dbReference type="AlphaFoldDB" id="A0AAD1XWR5"/>
<dbReference type="InterPro" id="IPR045255">
    <property type="entry name" value="RanBP1-like"/>
</dbReference>
<dbReference type="Proteomes" id="UP001295684">
    <property type="component" value="Unassembled WGS sequence"/>
</dbReference>
<proteinExistence type="predicted"/>
<feature type="region of interest" description="Disordered" evidence="1">
    <location>
        <begin position="173"/>
        <end position="211"/>
    </location>
</feature>
<sequence length="211" mass="24323">MSDPAPATEPKKEETPEQKETPETPSTTTAEESKKEEVEYGEEESKDVIENKDNLVTGTEDEDLIWINKGKLYRFRDAKWKERGNGYCKLLRHKETKKIRFLLRTEKTKKVSANFYVADSPSCDLKPKTGNDKSWLFVASDHSEGEMINEKFAIMFKSKEEAEDFQEHFNKAKEFNKKNDAGETELEMAPVVEDIKEEAEQDDENKPAETS</sequence>
<name>A0AAD1XWR5_EUPCR</name>
<dbReference type="Pfam" id="PF00638">
    <property type="entry name" value="Ran_BP1"/>
    <property type="match status" value="1"/>
</dbReference>
<dbReference type="EMBL" id="CAMPGE010022382">
    <property type="protein sequence ID" value="CAI2380427.1"/>
    <property type="molecule type" value="Genomic_DNA"/>
</dbReference>
<feature type="domain" description="RanBD1" evidence="2">
    <location>
        <begin position="42"/>
        <end position="178"/>
    </location>
</feature>
<dbReference type="InterPro" id="IPR000156">
    <property type="entry name" value="Ran_bind_dom"/>
</dbReference>
<dbReference type="GO" id="GO:0005096">
    <property type="term" value="F:GTPase activator activity"/>
    <property type="evidence" value="ECO:0007669"/>
    <property type="project" value="TreeGrafter"/>
</dbReference>
<dbReference type="GO" id="GO:0005643">
    <property type="term" value="C:nuclear pore"/>
    <property type="evidence" value="ECO:0007669"/>
    <property type="project" value="TreeGrafter"/>
</dbReference>
<dbReference type="SUPFAM" id="SSF50729">
    <property type="entry name" value="PH domain-like"/>
    <property type="match status" value="1"/>
</dbReference>
<dbReference type="PANTHER" id="PTHR23138:SF87">
    <property type="entry name" value="E3 SUMO-PROTEIN LIGASE RANBP2"/>
    <property type="match status" value="1"/>
</dbReference>
<dbReference type="GO" id="GO:0005737">
    <property type="term" value="C:cytoplasm"/>
    <property type="evidence" value="ECO:0007669"/>
    <property type="project" value="TreeGrafter"/>
</dbReference>
<evidence type="ECO:0000259" key="2">
    <source>
        <dbReference type="PROSITE" id="PS50196"/>
    </source>
</evidence>
<comment type="caution">
    <text evidence="3">The sequence shown here is derived from an EMBL/GenBank/DDBJ whole genome shotgun (WGS) entry which is preliminary data.</text>
</comment>
<dbReference type="InterPro" id="IPR011993">
    <property type="entry name" value="PH-like_dom_sf"/>
</dbReference>
<accession>A0AAD1XWR5</accession>
<evidence type="ECO:0000313" key="4">
    <source>
        <dbReference type="Proteomes" id="UP001295684"/>
    </source>
</evidence>
<reference evidence="3" key="1">
    <citation type="submission" date="2023-07" db="EMBL/GenBank/DDBJ databases">
        <authorList>
            <consortium name="AG Swart"/>
            <person name="Singh M."/>
            <person name="Singh A."/>
            <person name="Seah K."/>
            <person name="Emmerich C."/>
        </authorList>
    </citation>
    <scope>NUCLEOTIDE SEQUENCE</scope>
    <source>
        <strain evidence="3">DP1</strain>
    </source>
</reference>
<dbReference type="Gene3D" id="2.30.29.30">
    <property type="entry name" value="Pleckstrin-homology domain (PH domain)/Phosphotyrosine-binding domain (PTB)"/>
    <property type="match status" value="1"/>
</dbReference>
<dbReference type="PROSITE" id="PS50196">
    <property type="entry name" value="RANBD1"/>
    <property type="match status" value="1"/>
</dbReference>
<evidence type="ECO:0000256" key="1">
    <source>
        <dbReference type="SAM" id="MobiDB-lite"/>
    </source>
</evidence>
<dbReference type="SMART" id="SM00160">
    <property type="entry name" value="RanBD"/>
    <property type="match status" value="1"/>
</dbReference>
<keyword evidence="4" id="KW-1185">Reference proteome</keyword>
<evidence type="ECO:0000313" key="3">
    <source>
        <dbReference type="EMBL" id="CAI2380427.1"/>
    </source>
</evidence>
<feature type="compositionally biased region" description="Basic and acidic residues" evidence="1">
    <location>
        <begin position="9"/>
        <end position="22"/>
    </location>
</feature>
<feature type="region of interest" description="Disordered" evidence="1">
    <location>
        <begin position="1"/>
        <end position="54"/>
    </location>
</feature>
<gene>
    <name evidence="3" type="ORF">ECRASSUSDP1_LOCUS21861</name>
</gene>
<dbReference type="PANTHER" id="PTHR23138">
    <property type="entry name" value="RAN BINDING PROTEIN"/>
    <property type="match status" value="1"/>
</dbReference>
<protein>
    <recommendedName>
        <fullName evidence="2">RanBD1 domain-containing protein</fullName>
    </recommendedName>
</protein>
<organism evidence="3 4">
    <name type="scientific">Euplotes crassus</name>
    <dbReference type="NCBI Taxonomy" id="5936"/>
    <lineage>
        <taxon>Eukaryota</taxon>
        <taxon>Sar</taxon>
        <taxon>Alveolata</taxon>
        <taxon>Ciliophora</taxon>
        <taxon>Intramacronucleata</taxon>
        <taxon>Spirotrichea</taxon>
        <taxon>Hypotrichia</taxon>
        <taxon>Euplotida</taxon>
        <taxon>Euplotidae</taxon>
        <taxon>Moneuplotes</taxon>
    </lineage>
</organism>